<dbReference type="InterPro" id="IPR034075">
    <property type="entry name" value="Glr3161-like_dom"/>
</dbReference>
<accession>A0A5C5V0V5</accession>
<dbReference type="InterPro" id="IPR018247">
    <property type="entry name" value="EF_Hand_1_Ca_BS"/>
</dbReference>
<sequence>MKRSSRKPKNRLPKHGSQAKFEALEARMVMDAAGYEAALDSFMGTDRVGRDGPLAVLGWNLTVLYHDGEANSSPIDPDAPTDDETTSDPAGLRELYEIDSENRILLDIAAFDTAGKNDLIAGLGQLGFVQMGQLNNTVSGFLPISSLADLAALPSLGGVSASIVKTHVGSVDSQGDASMLTDEVRAEYGYDGAGQKIGVLSDSYNALGGEAADIATGDLPGAGNPEGYTTPVQVLQDYISIDSSDEGRGMMQLVHDVAPAADLAFTTAFTGKAGFAQGIYDLAAAGSTVIVDDVGYANEPWFSDGMIALAADSVVQNNVAYFTSAGNSARESYESDYRVGNTYNEGDFASATGAPTFFGGTSHDFDPGSGVDDRQSITLAPQSFVTLTMQWDDTFLTDGGIASSSVVDIYVLSGNTVVAGGTDLNVDAFEGFNVINATDSAATYDIMIVSYSGDLPTRLKYVQYRGAMAVNEYDTASGTALGHSNAEYAMSIGAAYYLETPVFGTAPAAIESFSSAGGTPILLDQAGNHITPNYRQTVDVVGPDGSDTTFFGGGDSDATGFPNFFGTSAAAPHVAALAALMRQANTSLSALEVNDILRETATDMDDPTTSGFDVGFDTGTGYGYVNGIEAVLGAIFAGADTIGSPDACGVYTGPAAIEVHAGLGANLFVTGHSVLDNGVDNGQQGFDYEILDFLRGEGTDQEIAADDYSIAIIGNDTVDWGFSTGTHTAIGYESTSFYDIDDITPLMWIEILSKDALIILSDLNAMPTEGLDDAQVAKIVSAKSNIAAAINSRGIDIWAGGGSLASGYYDFLPAGSVDVADLGVSATPYDSTVIGESIGVTDPMVNAAEAYSQFTAYDANFFEVEQRDAGETISLLARNVAFADDVLVQATEETEILMHGVIGYKFHDVNQDGIRQSNEPGLAGFTYFIDENGDGKIGLCEPAAVTDENGMFTLYPRNSGTFNILQVTEPGYYDTDEISHVIEVDGDRITINAPLISGAIPAIDYGDAGMPYAAHPVVDGLQLGESPLVDDGVVFGSGLKIGTNTVTIDSSTVLSTALLQGFMDFNKDGDFDDAGEQIFKNLQLKPGIHTYTFTIPNTVIDDSALPEAYRIAMNARFRIDYTQNLGPTGVGFAGEVEDYQLFVAQDPESGLFLNDDAFTYEEDTADQTYDVLANDKTFFNRTITLTSVTSETAGVPSTAFTIVGNKIVFDATGILDVGEDIVVEYEAIDSAGFTSTAKLTLKVAGTPISSSFNSTAFVNTEKRGDVNKDGVVTTHDLAIILYELKHNGPRALPQVTPTNPNFNQFIDVNGDGLFSSLDVTAVLSALSRASREREREREAVDVALAAEETPILEATTPVLTESAFATSSPIVTSSSSTPSSNVTPYLAGVLEKSSDQKSLLDQESEPDEGESNLEGELTDYLYPSDSLDFRLIESTSTSTLLDEDVESTIDEIAIDVEAAWEEDLISG</sequence>
<dbReference type="InterPro" id="IPR036439">
    <property type="entry name" value="Dockerin_dom_sf"/>
</dbReference>
<evidence type="ECO:0000256" key="3">
    <source>
        <dbReference type="ARBA" id="ARBA00022825"/>
    </source>
</evidence>
<evidence type="ECO:0000313" key="7">
    <source>
        <dbReference type="EMBL" id="TWT31427.1"/>
    </source>
</evidence>
<dbReference type="PROSITE" id="PS00138">
    <property type="entry name" value="SUBTILASE_SER"/>
    <property type="match status" value="1"/>
</dbReference>
<dbReference type="GO" id="GO:0006508">
    <property type="term" value="P:proteolysis"/>
    <property type="evidence" value="ECO:0007669"/>
    <property type="project" value="UniProtKB-KW"/>
</dbReference>
<dbReference type="GO" id="GO:0004252">
    <property type="term" value="F:serine-type endopeptidase activity"/>
    <property type="evidence" value="ECO:0007669"/>
    <property type="project" value="InterPro"/>
</dbReference>
<dbReference type="InterPro" id="IPR036852">
    <property type="entry name" value="Peptidase_S8/S53_dom_sf"/>
</dbReference>
<feature type="domain" description="GEVED" evidence="6">
    <location>
        <begin position="1059"/>
        <end position="1141"/>
    </location>
</feature>
<dbReference type="Gene3D" id="1.10.1330.10">
    <property type="entry name" value="Dockerin domain"/>
    <property type="match status" value="1"/>
</dbReference>
<dbReference type="SUPFAM" id="SSF63446">
    <property type="entry name" value="Type I dockerin domain"/>
    <property type="match status" value="1"/>
</dbReference>
<dbReference type="PROSITE" id="PS00018">
    <property type="entry name" value="EF_HAND_1"/>
    <property type="match status" value="1"/>
</dbReference>
<dbReference type="EMBL" id="SJPF01000004">
    <property type="protein sequence ID" value="TWT31427.1"/>
    <property type="molecule type" value="Genomic_DNA"/>
</dbReference>
<name>A0A5C5V0V5_9BACT</name>
<dbReference type="Pfam" id="PF00082">
    <property type="entry name" value="Peptidase_S8"/>
    <property type="match status" value="1"/>
</dbReference>
<dbReference type="InterPro" id="IPR002105">
    <property type="entry name" value="Dockerin_1_rpt"/>
</dbReference>
<evidence type="ECO:0000259" key="5">
    <source>
        <dbReference type="Pfam" id="PF00082"/>
    </source>
</evidence>
<evidence type="ECO:0000313" key="8">
    <source>
        <dbReference type="Proteomes" id="UP000318878"/>
    </source>
</evidence>
<dbReference type="RefSeq" id="WP_146433537.1">
    <property type="nucleotide sequence ID" value="NZ_SJPF01000004.1"/>
</dbReference>
<dbReference type="SUPFAM" id="SSF117074">
    <property type="entry name" value="Hypothetical protein PA1324"/>
    <property type="match status" value="1"/>
</dbReference>
<dbReference type="OrthoDB" id="9813435at2"/>
<dbReference type="CDD" id="cd05562">
    <property type="entry name" value="Peptidases_S53_like"/>
    <property type="match status" value="1"/>
</dbReference>
<feature type="compositionally biased region" description="Acidic residues" evidence="4">
    <location>
        <begin position="1402"/>
        <end position="1413"/>
    </location>
</feature>
<proteinExistence type="predicted"/>
<dbReference type="InterPro" id="IPR000209">
    <property type="entry name" value="Peptidase_S8/S53_dom"/>
</dbReference>
<dbReference type="InterPro" id="IPR013783">
    <property type="entry name" value="Ig-like_fold"/>
</dbReference>
<dbReference type="InterPro" id="IPR045474">
    <property type="entry name" value="GEVED"/>
</dbReference>
<evidence type="ECO:0000256" key="4">
    <source>
        <dbReference type="SAM" id="MobiDB-lite"/>
    </source>
</evidence>
<dbReference type="EC" id="3.4.21.-" evidence="7"/>
<dbReference type="GO" id="GO:0004553">
    <property type="term" value="F:hydrolase activity, hydrolyzing O-glycosyl compounds"/>
    <property type="evidence" value="ECO:0007669"/>
    <property type="project" value="InterPro"/>
</dbReference>
<dbReference type="Proteomes" id="UP000318878">
    <property type="component" value="Unassembled WGS sequence"/>
</dbReference>
<keyword evidence="1" id="KW-0645">Protease</keyword>
<protein>
    <submittedName>
        <fullName evidence="7">Bacillopeptidase F</fullName>
        <ecNumber evidence="7">3.4.21.-</ecNumber>
    </submittedName>
</protein>
<feature type="domain" description="Peptidase S8/S53" evidence="5">
    <location>
        <begin position="463"/>
        <end position="623"/>
    </location>
</feature>
<dbReference type="Gene3D" id="3.40.50.200">
    <property type="entry name" value="Peptidase S8/S53 domain"/>
    <property type="match status" value="1"/>
</dbReference>
<keyword evidence="8" id="KW-1185">Reference proteome</keyword>
<evidence type="ECO:0000256" key="2">
    <source>
        <dbReference type="ARBA" id="ARBA00022801"/>
    </source>
</evidence>
<dbReference type="Pfam" id="PF00404">
    <property type="entry name" value="Dockerin_1"/>
    <property type="match status" value="1"/>
</dbReference>
<feature type="region of interest" description="Disordered" evidence="4">
    <location>
        <begin position="1394"/>
        <end position="1413"/>
    </location>
</feature>
<dbReference type="InterPro" id="IPR023828">
    <property type="entry name" value="Peptidase_S8_Ser-AS"/>
</dbReference>
<keyword evidence="3" id="KW-0720">Serine protease</keyword>
<keyword evidence="2 7" id="KW-0378">Hydrolase</keyword>
<dbReference type="GO" id="GO:0000272">
    <property type="term" value="P:polysaccharide catabolic process"/>
    <property type="evidence" value="ECO:0007669"/>
    <property type="project" value="InterPro"/>
</dbReference>
<gene>
    <name evidence="7" type="primary">bpr</name>
    <name evidence="7" type="ORF">Enr8_33480</name>
</gene>
<organism evidence="7 8">
    <name type="scientific">Blastopirellula retiformator</name>
    <dbReference type="NCBI Taxonomy" id="2527970"/>
    <lineage>
        <taxon>Bacteria</taxon>
        <taxon>Pseudomonadati</taxon>
        <taxon>Planctomycetota</taxon>
        <taxon>Planctomycetia</taxon>
        <taxon>Pirellulales</taxon>
        <taxon>Pirellulaceae</taxon>
        <taxon>Blastopirellula</taxon>
    </lineage>
</organism>
<feature type="region of interest" description="Disordered" evidence="4">
    <location>
        <begin position="70"/>
        <end position="89"/>
    </location>
</feature>
<dbReference type="Gene3D" id="2.60.40.10">
    <property type="entry name" value="Immunoglobulins"/>
    <property type="match status" value="1"/>
</dbReference>
<dbReference type="Pfam" id="PF20009">
    <property type="entry name" value="GEVED"/>
    <property type="match status" value="1"/>
</dbReference>
<reference evidence="7 8" key="1">
    <citation type="submission" date="2019-02" db="EMBL/GenBank/DDBJ databases">
        <title>Deep-cultivation of Planctomycetes and their phenomic and genomic characterization uncovers novel biology.</title>
        <authorList>
            <person name="Wiegand S."/>
            <person name="Jogler M."/>
            <person name="Boedeker C."/>
            <person name="Pinto D."/>
            <person name="Vollmers J."/>
            <person name="Rivas-Marin E."/>
            <person name="Kohn T."/>
            <person name="Peeters S.H."/>
            <person name="Heuer A."/>
            <person name="Rast P."/>
            <person name="Oberbeckmann S."/>
            <person name="Bunk B."/>
            <person name="Jeske O."/>
            <person name="Meyerdierks A."/>
            <person name="Storesund J.E."/>
            <person name="Kallscheuer N."/>
            <person name="Luecker S."/>
            <person name="Lage O.M."/>
            <person name="Pohl T."/>
            <person name="Merkel B.J."/>
            <person name="Hornburger P."/>
            <person name="Mueller R.-W."/>
            <person name="Bruemmer F."/>
            <person name="Labrenz M."/>
            <person name="Spormann A.M."/>
            <person name="Op Den Camp H."/>
            <person name="Overmann J."/>
            <person name="Amann R."/>
            <person name="Jetten M.S.M."/>
            <person name="Mascher T."/>
            <person name="Medema M.H."/>
            <person name="Devos D.P."/>
            <person name="Kaster A.-K."/>
            <person name="Ovreas L."/>
            <person name="Rohde M."/>
            <person name="Galperin M.Y."/>
            <person name="Jogler C."/>
        </authorList>
    </citation>
    <scope>NUCLEOTIDE SEQUENCE [LARGE SCALE GENOMIC DNA]</scope>
    <source>
        <strain evidence="7 8">Enr8</strain>
    </source>
</reference>
<comment type="caution">
    <text evidence="7">The sequence shown here is derived from an EMBL/GenBank/DDBJ whole genome shotgun (WGS) entry which is preliminary data.</text>
</comment>
<evidence type="ECO:0000256" key="1">
    <source>
        <dbReference type="ARBA" id="ARBA00022670"/>
    </source>
</evidence>
<dbReference type="SUPFAM" id="SSF52743">
    <property type="entry name" value="Subtilisin-like"/>
    <property type="match status" value="1"/>
</dbReference>
<evidence type="ECO:0000259" key="6">
    <source>
        <dbReference type="Pfam" id="PF20009"/>
    </source>
</evidence>